<evidence type="ECO:0000313" key="2">
    <source>
        <dbReference type="Proteomes" id="UP000245626"/>
    </source>
</evidence>
<evidence type="ECO:0000313" key="1">
    <source>
        <dbReference type="EMBL" id="PWN47250.1"/>
    </source>
</evidence>
<name>A0ACD0NNB5_9BASI</name>
<dbReference type="Proteomes" id="UP000245626">
    <property type="component" value="Unassembled WGS sequence"/>
</dbReference>
<proteinExistence type="predicted"/>
<sequence length="318" mass="33992">MVDREFNFKGTSGVCNNCAGCKPTSATCQATQLAIDLPNQSWCDSLPPAKVSYDKAAVTPIQVRSNKSIVGVGSKGVIRGKGLRMSNGVKNIIVQNVHITDLNPSLIWGGDAITLAGTDLIWIDHVKISLVGRQMLVTGYESSGRVTVSHSEFDGQTSWSSSCDGRHYWAILGYGKGDMVTFAGNYVHHTSGRSPKMEYNNQWHVVSNYWYSNSGHAFDISSGSNAFIEGNVFENVATTSVKEQKPGQAFAPTTANVGSCLNFIGRECQPNSYLGGSPAIVGTSIQMLSNLKGYDVAKATSIAKVKGQVLKNAGVGKI</sequence>
<reference evidence="1 2" key="1">
    <citation type="journal article" date="2018" name="Mol. Biol. Evol.">
        <title>Broad Genomic Sampling Reveals a Smut Pathogenic Ancestry of the Fungal Clade Ustilaginomycotina.</title>
        <authorList>
            <person name="Kijpornyongpan T."/>
            <person name="Mondo S.J."/>
            <person name="Barry K."/>
            <person name="Sandor L."/>
            <person name="Lee J."/>
            <person name="Lipzen A."/>
            <person name="Pangilinan J."/>
            <person name="LaButti K."/>
            <person name="Hainaut M."/>
            <person name="Henrissat B."/>
            <person name="Grigoriev I.V."/>
            <person name="Spatafora J.W."/>
            <person name="Aime M.C."/>
        </authorList>
    </citation>
    <scope>NUCLEOTIDE SEQUENCE [LARGE SCALE GENOMIC DNA]</scope>
    <source>
        <strain evidence="1 2">SA 807</strain>
    </source>
</reference>
<dbReference type="EMBL" id="KZ820489">
    <property type="protein sequence ID" value="PWN47250.1"/>
    <property type="molecule type" value="Genomic_DNA"/>
</dbReference>
<accession>A0ACD0NNB5</accession>
<keyword evidence="2" id="KW-1185">Reference proteome</keyword>
<organism evidence="1 2">
    <name type="scientific">Violaceomyces palustris</name>
    <dbReference type="NCBI Taxonomy" id="1673888"/>
    <lineage>
        <taxon>Eukaryota</taxon>
        <taxon>Fungi</taxon>
        <taxon>Dikarya</taxon>
        <taxon>Basidiomycota</taxon>
        <taxon>Ustilaginomycotina</taxon>
        <taxon>Ustilaginomycetes</taxon>
        <taxon>Violaceomycetales</taxon>
        <taxon>Violaceomycetaceae</taxon>
        <taxon>Violaceomyces</taxon>
    </lineage>
</organism>
<gene>
    <name evidence="1" type="ORF">IE53DRAFT_390611</name>
</gene>
<protein>
    <submittedName>
        <fullName evidence="1">Pectin lyase-like protein</fullName>
    </submittedName>
</protein>